<keyword evidence="1" id="KW-0175">Coiled coil</keyword>
<reference evidence="4" key="2">
    <citation type="submission" date="2016-06" db="UniProtKB">
        <authorList>
            <consortium name="WormBaseParasite"/>
        </authorList>
    </citation>
    <scope>IDENTIFICATION</scope>
</reference>
<dbReference type="Proteomes" id="UP000050741">
    <property type="component" value="Unassembled WGS sequence"/>
</dbReference>
<accession>A0A183C0X2</accession>
<feature type="region of interest" description="Disordered" evidence="2">
    <location>
        <begin position="104"/>
        <end position="128"/>
    </location>
</feature>
<dbReference type="WBParaSite" id="GPLIN_000651500">
    <property type="protein sequence ID" value="GPLIN_000651500"/>
    <property type="gene ID" value="GPLIN_000651500"/>
</dbReference>
<evidence type="ECO:0000313" key="4">
    <source>
        <dbReference type="WBParaSite" id="GPLIN_000651500"/>
    </source>
</evidence>
<feature type="compositionally biased region" description="Gly residues" evidence="2">
    <location>
        <begin position="284"/>
        <end position="294"/>
    </location>
</feature>
<feature type="compositionally biased region" description="Polar residues" evidence="2">
    <location>
        <begin position="104"/>
        <end position="120"/>
    </location>
</feature>
<proteinExistence type="predicted"/>
<feature type="compositionally biased region" description="Low complexity" evidence="2">
    <location>
        <begin position="155"/>
        <end position="165"/>
    </location>
</feature>
<organism evidence="3 4">
    <name type="scientific">Globodera pallida</name>
    <name type="common">Potato cyst nematode worm</name>
    <name type="synonym">Heterodera pallida</name>
    <dbReference type="NCBI Taxonomy" id="36090"/>
    <lineage>
        <taxon>Eukaryota</taxon>
        <taxon>Metazoa</taxon>
        <taxon>Ecdysozoa</taxon>
        <taxon>Nematoda</taxon>
        <taxon>Chromadorea</taxon>
        <taxon>Rhabditida</taxon>
        <taxon>Tylenchina</taxon>
        <taxon>Tylenchomorpha</taxon>
        <taxon>Tylenchoidea</taxon>
        <taxon>Heteroderidae</taxon>
        <taxon>Heteroderinae</taxon>
        <taxon>Globodera</taxon>
    </lineage>
</organism>
<feature type="region of interest" description="Disordered" evidence="2">
    <location>
        <begin position="281"/>
        <end position="320"/>
    </location>
</feature>
<feature type="compositionally biased region" description="Polar residues" evidence="2">
    <location>
        <begin position="298"/>
        <end position="307"/>
    </location>
</feature>
<protein>
    <submittedName>
        <fullName evidence="4">Uncharacterized protein</fullName>
    </submittedName>
</protein>
<keyword evidence="3" id="KW-1185">Reference proteome</keyword>
<sequence length="714" mass="79303">MDAFAGEEVGDKGLVTIEDIIDQYACVFRRRKGYACKVQMRVRHSRRNGHKVVEVLELDHDHTFYGYKTGFELGEGAQMFPSASAATSANQFCSQIADFSDVQQQEHQMSAQSNSQFANENEQDASGGGELFGLIKQEQFDLSTLMPPRDEVGGDQQLQQQQQDDMSTLNTQPMELLLNNILNSAQQQQNRGIGLPFGGGEECGEGFEGAFGIDGGQMALMEQQNEALAERVAEKMAKFLTSQLEPKFASILSVLNSLSKSVDELKRNAAVQQQQRRLISVSSNGGGIGTGTGGSNNKQNLSNCHNFATSPTASSSTASTKIAFRPFPTNNLRYQQNNPQTSNNSNLAMASRSLAQQHQLQQHQQQKAKAMNGCSEIGDLSKSLPLTSSANCGDNGNIKAQFSSSIPWATTKPSLNALEPPKLAKMGTVVMKNGCRRSTRKSVYAYRQRRRELSYRHMKEIGLTLVINGIPKSIFHCRVSDIANAVQTKRRELAQSGKKVFYRGRDVTDGLYRVECSRVMVNGRRCGQMIADSLWARGFFRQRMLMPILRGVSHRTKRRTDGTMREAVANDQFEVFKEALIRLGGFLMDEPDRYKWMETAREGVNQRGLDELANSKRAHFEFDGGPLFGEETVDGAEHSNFAKESAQQMLSSKLFTASYLELPANILLAENGQNGEEEGMEEMGDEEDPENEEEDELLEEDDVEFVGEGKKKDT</sequence>
<evidence type="ECO:0000313" key="3">
    <source>
        <dbReference type="Proteomes" id="UP000050741"/>
    </source>
</evidence>
<evidence type="ECO:0000256" key="2">
    <source>
        <dbReference type="SAM" id="MobiDB-lite"/>
    </source>
</evidence>
<feature type="region of interest" description="Disordered" evidence="2">
    <location>
        <begin position="671"/>
        <end position="714"/>
    </location>
</feature>
<feature type="coiled-coil region" evidence="1">
    <location>
        <begin position="218"/>
        <end position="275"/>
    </location>
</feature>
<feature type="region of interest" description="Disordered" evidence="2">
    <location>
        <begin position="145"/>
        <end position="165"/>
    </location>
</feature>
<reference evidence="3" key="1">
    <citation type="submission" date="2014-05" db="EMBL/GenBank/DDBJ databases">
        <title>The genome and life-stage specific transcriptomes of Globodera pallida elucidate key aspects of plant parasitism by a cyst nematode.</title>
        <authorList>
            <person name="Cotton J.A."/>
            <person name="Lilley C.J."/>
            <person name="Jones L.M."/>
            <person name="Kikuchi T."/>
            <person name="Reid A.J."/>
            <person name="Thorpe P."/>
            <person name="Tsai I.J."/>
            <person name="Beasley H."/>
            <person name="Blok V."/>
            <person name="Cock P.J.A."/>
            <person name="Van den Akker S.E."/>
            <person name="Holroyd N."/>
            <person name="Hunt M."/>
            <person name="Mantelin S."/>
            <person name="Naghra H."/>
            <person name="Pain A."/>
            <person name="Palomares-Rius J.E."/>
            <person name="Zarowiecki M."/>
            <person name="Berriman M."/>
            <person name="Jones J.T."/>
            <person name="Urwin P.E."/>
        </authorList>
    </citation>
    <scope>NUCLEOTIDE SEQUENCE [LARGE SCALE GENOMIC DNA]</scope>
    <source>
        <strain evidence="3">Lindley</strain>
    </source>
</reference>
<feature type="compositionally biased region" description="Acidic residues" evidence="2">
    <location>
        <begin position="675"/>
        <end position="705"/>
    </location>
</feature>
<evidence type="ECO:0000256" key="1">
    <source>
        <dbReference type="SAM" id="Coils"/>
    </source>
</evidence>
<dbReference type="AlphaFoldDB" id="A0A183C0X2"/>
<name>A0A183C0X2_GLOPA</name>
<feature type="compositionally biased region" description="Low complexity" evidence="2">
    <location>
        <begin position="308"/>
        <end position="320"/>
    </location>
</feature>